<dbReference type="OrthoDB" id="9782911at2"/>
<dbReference type="InterPro" id="IPR009057">
    <property type="entry name" value="Homeodomain-like_sf"/>
</dbReference>
<evidence type="ECO:0000313" key="6">
    <source>
        <dbReference type="Proteomes" id="UP000002730"/>
    </source>
</evidence>
<feature type="domain" description="HTH araC/xylS-type" evidence="4">
    <location>
        <begin position="181"/>
        <end position="279"/>
    </location>
</feature>
<dbReference type="Pfam" id="PF02311">
    <property type="entry name" value="AraC_binding"/>
    <property type="match status" value="1"/>
</dbReference>
<dbReference type="GO" id="GO:0003700">
    <property type="term" value="F:DNA-binding transcription factor activity"/>
    <property type="evidence" value="ECO:0007669"/>
    <property type="project" value="InterPro"/>
</dbReference>
<name>D9SRB7_CLOC7</name>
<evidence type="ECO:0000256" key="3">
    <source>
        <dbReference type="ARBA" id="ARBA00023163"/>
    </source>
</evidence>
<reference evidence="5 6" key="1">
    <citation type="submission" date="2010-08" db="EMBL/GenBank/DDBJ databases">
        <title>Complete sequence of Clostridium cellulovorans 743B.</title>
        <authorList>
            <consortium name="US DOE Joint Genome Institute"/>
            <person name="Lucas S."/>
            <person name="Copeland A."/>
            <person name="Lapidus A."/>
            <person name="Cheng J.-F."/>
            <person name="Bruce D."/>
            <person name="Goodwin L."/>
            <person name="Pitluck S."/>
            <person name="Chertkov O."/>
            <person name="Detter J.C."/>
            <person name="Han C."/>
            <person name="Tapia R."/>
            <person name="Land M."/>
            <person name="Hauser L."/>
            <person name="Chang Y.-J."/>
            <person name="Jeffries C."/>
            <person name="Kyrpides N."/>
            <person name="Ivanova N."/>
            <person name="Mikhailova N."/>
            <person name="Hemme C.L."/>
            <person name="Woyke T."/>
        </authorList>
    </citation>
    <scope>NUCLEOTIDE SEQUENCE [LARGE SCALE GENOMIC DNA]</scope>
    <source>
        <strain evidence="6">ATCC 35296 / DSM 3052 / OCM 3 / 743B</strain>
    </source>
</reference>
<dbReference type="SUPFAM" id="SSF46689">
    <property type="entry name" value="Homeodomain-like"/>
    <property type="match status" value="2"/>
</dbReference>
<evidence type="ECO:0000256" key="1">
    <source>
        <dbReference type="ARBA" id="ARBA00023015"/>
    </source>
</evidence>
<protein>
    <submittedName>
        <fullName evidence="5">Transcriptional regulator, AraC family</fullName>
    </submittedName>
</protein>
<dbReference type="AlphaFoldDB" id="D9SRB7"/>
<dbReference type="Proteomes" id="UP000002730">
    <property type="component" value="Chromosome"/>
</dbReference>
<keyword evidence="2" id="KW-0238">DNA-binding</keyword>
<dbReference type="EMBL" id="CP002160">
    <property type="protein sequence ID" value="ADL52346.1"/>
    <property type="molecule type" value="Genomic_DNA"/>
</dbReference>
<dbReference type="Gene3D" id="2.60.120.10">
    <property type="entry name" value="Jelly Rolls"/>
    <property type="match status" value="1"/>
</dbReference>
<gene>
    <name evidence="5" type="ordered locus">Clocel_2643</name>
</gene>
<dbReference type="RefSeq" id="WP_010075620.1">
    <property type="nucleotide sequence ID" value="NC_014393.1"/>
</dbReference>
<dbReference type="Pfam" id="PF12833">
    <property type="entry name" value="HTH_18"/>
    <property type="match status" value="1"/>
</dbReference>
<dbReference type="InterPro" id="IPR003313">
    <property type="entry name" value="AraC-bd"/>
</dbReference>
<keyword evidence="3" id="KW-0804">Transcription</keyword>
<sequence>MLKEGLTPYDDSFFIEKVNSKVFYTMPREHSHDYYEIYYQLYGERYYIINNRSYYIKKGDIVLINKGVFHKTTYAGAINYERVLVGFKEHILKDIIPQEEFTELLSTFEKDISIINLSIQNQHTFEVLFTKLIHENNNRLSSYETYSKLLLVELLININRHLEKGHVSYLEFPSALHKKVSEIAQYITDNCDKVLNLDILAHKFLISPYYLSRVFKDVTGFNLIQFINSERIKKSQYLLIETSLPIYEICEVVGFNSTIHFTRVFNSFTSMSPSKYRKLNSKQKDN</sequence>
<dbReference type="GO" id="GO:0043565">
    <property type="term" value="F:sequence-specific DNA binding"/>
    <property type="evidence" value="ECO:0007669"/>
    <property type="project" value="InterPro"/>
</dbReference>
<dbReference type="InterPro" id="IPR014710">
    <property type="entry name" value="RmlC-like_jellyroll"/>
</dbReference>
<evidence type="ECO:0000256" key="2">
    <source>
        <dbReference type="ARBA" id="ARBA00023125"/>
    </source>
</evidence>
<accession>D9SRB7</accession>
<dbReference type="PROSITE" id="PS00041">
    <property type="entry name" value="HTH_ARAC_FAMILY_1"/>
    <property type="match status" value="1"/>
</dbReference>
<dbReference type="KEGG" id="ccb:Clocel_2643"/>
<dbReference type="InterPro" id="IPR018062">
    <property type="entry name" value="HTH_AraC-typ_CS"/>
</dbReference>
<dbReference type="HOGENOM" id="CLU_000445_88_3_9"/>
<dbReference type="PANTHER" id="PTHR43280:SF28">
    <property type="entry name" value="HTH-TYPE TRANSCRIPTIONAL ACTIVATOR RHAS"/>
    <property type="match status" value="1"/>
</dbReference>
<dbReference type="STRING" id="573061.Clocel_2643"/>
<dbReference type="InterPro" id="IPR018060">
    <property type="entry name" value="HTH_AraC"/>
</dbReference>
<evidence type="ECO:0000259" key="4">
    <source>
        <dbReference type="PROSITE" id="PS01124"/>
    </source>
</evidence>
<dbReference type="SMART" id="SM00342">
    <property type="entry name" value="HTH_ARAC"/>
    <property type="match status" value="1"/>
</dbReference>
<dbReference type="InterPro" id="IPR037923">
    <property type="entry name" value="HTH-like"/>
</dbReference>
<evidence type="ECO:0000313" key="5">
    <source>
        <dbReference type="EMBL" id="ADL52346.1"/>
    </source>
</evidence>
<dbReference type="eggNOG" id="COG2169">
    <property type="taxonomic scope" value="Bacteria"/>
</dbReference>
<keyword evidence="1" id="KW-0805">Transcription regulation</keyword>
<dbReference type="PROSITE" id="PS01124">
    <property type="entry name" value="HTH_ARAC_FAMILY_2"/>
    <property type="match status" value="1"/>
</dbReference>
<dbReference type="SUPFAM" id="SSF51215">
    <property type="entry name" value="Regulatory protein AraC"/>
    <property type="match status" value="1"/>
</dbReference>
<dbReference type="PANTHER" id="PTHR43280">
    <property type="entry name" value="ARAC-FAMILY TRANSCRIPTIONAL REGULATOR"/>
    <property type="match status" value="1"/>
</dbReference>
<organism evidence="5 6">
    <name type="scientific">Clostridium cellulovorans (strain ATCC 35296 / DSM 3052 / OCM 3 / 743B)</name>
    <dbReference type="NCBI Taxonomy" id="573061"/>
    <lineage>
        <taxon>Bacteria</taxon>
        <taxon>Bacillati</taxon>
        <taxon>Bacillota</taxon>
        <taxon>Clostridia</taxon>
        <taxon>Eubacteriales</taxon>
        <taxon>Clostridiaceae</taxon>
        <taxon>Clostridium</taxon>
    </lineage>
</organism>
<proteinExistence type="predicted"/>
<keyword evidence="6" id="KW-1185">Reference proteome</keyword>
<dbReference type="Gene3D" id="1.10.10.60">
    <property type="entry name" value="Homeodomain-like"/>
    <property type="match status" value="2"/>
</dbReference>